<dbReference type="Proteomes" id="UP000650511">
    <property type="component" value="Unassembled WGS sequence"/>
</dbReference>
<evidence type="ECO:0000259" key="4">
    <source>
        <dbReference type="PROSITE" id="PS51770"/>
    </source>
</evidence>
<keyword evidence="2 3" id="KW-0378">Hydrolase</keyword>
<reference evidence="5" key="2">
    <citation type="submission" date="2020-09" db="EMBL/GenBank/DDBJ databases">
        <authorList>
            <person name="Sun Q."/>
            <person name="Zhou Y."/>
        </authorList>
    </citation>
    <scope>NUCLEOTIDE SEQUENCE</scope>
    <source>
        <strain evidence="5">CGMCC 1.14988</strain>
    </source>
</reference>
<dbReference type="PANTHER" id="PTHR11049">
    <property type="entry name" value="ACYL COENZYME A THIOESTER HYDROLASE"/>
    <property type="match status" value="1"/>
</dbReference>
<accession>A0A8J3A8A2</accession>
<dbReference type="GO" id="GO:0052816">
    <property type="term" value="F:long-chain fatty acyl-CoA hydrolase activity"/>
    <property type="evidence" value="ECO:0007669"/>
    <property type="project" value="TreeGrafter"/>
</dbReference>
<dbReference type="EMBL" id="BMHA01000003">
    <property type="protein sequence ID" value="GGI04429.1"/>
    <property type="molecule type" value="Genomic_DNA"/>
</dbReference>
<name>A0A8J3A8A2_9ACTN</name>
<sequence length="167" mass="18314">MSLEPRPVSFSRVRLSRVMSVMDANNLGNVHGGVVMREVDNAAGIAAARHAGRAAVTAGIDELSFKAPVHVGDLLVVEASVNSVGRTSMEVGVRVEAEDWQTGERRHTTSAYLVFVAIDADGQPVPIPPLVAENDDDRRREAQAQIRRQVRKERIARLGEWRPERSV</sequence>
<dbReference type="PANTHER" id="PTHR11049:SF16">
    <property type="entry name" value="PROTEIN VDLD"/>
    <property type="match status" value="1"/>
</dbReference>
<comment type="similarity">
    <text evidence="1">Belongs to the acyl coenzyme A hydrolase family.</text>
</comment>
<organism evidence="5 6">
    <name type="scientific">Egicoccus halophilus</name>
    <dbReference type="NCBI Taxonomy" id="1670830"/>
    <lineage>
        <taxon>Bacteria</taxon>
        <taxon>Bacillati</taxon>
        <taxon>Actinomycetota</taxon>
        <taxon>Nitriliruptoria</taxon>
        <taxon>Egicoccales</taxon>
        <taxon>Egicoccaceae</taxon>
        <taxon>Egicoccus</taxon>
    </lineage>
</organism>
<reference evidence="5" key="1">
    <citation type="journal article" date="2014" name="Int. J. Syst. Evol. Microbiol.">
        <title>Complete genome sequence of Corynebacterium casei LMG S-19264T (=DSM 44701T), isolated from a smear-ripened cheese.</title>
        <authorList>
            <consortium name="US DOE Joint Genome Institute (JGI-PGF)"/>
            <person name="Walter F."/>
            <person name="Albersmeier A."/>
            <person name="Kalinowski J."/>
            <person name="Ruckert C."/>
        </authorList>
    </citation>
    <scope>NUCLEOTIDE SEQUENCE</scope>
    <source>
        <strain evidence="5">CGMCC 1.14988</strain>
    </source>
</reference>
<dbReference type="PROSITE" id="PS51770">
    <property type="entry name" value="HOTDOG_ACOT"/>
    <property type="match status" value="1"/>
</dbReference>
<evidence type="ECO:0000313" key="5">
    <source>
        <dbReference type="EMBL" id="GGI04429.1"/>
    </source>
</evidence>
<proteinExistence type="inferred from homology"/>
<dbReference type="Pfam" id="PF03061">
    <property type="entry name" value="4HBT"/>
    <property type="match status" value="1"/>
</dbReference>
<evidence type="ECO:0000256" key="1">
    <source>
        <dbReference type="ARBA" id="ARBA00010458"/>
    </source>
</evidence>
<comment type="caution">
    <text evidence="5">The sequence shown here is derived from an EMBL/GenBank/DDBJ whole genome shotgun (WGS) entry which is preliminary data.</text>
</comment>
<dbReference type="GO" id="GO:0005829">
    <property type="term" value="C:cytosol"/>
    <property type="evidence" value="ECO:0007669"/>
    <property type="project" value="TreeGrafter"/>
</dbReference>
<dbReference type="CDD" id="cd03442">
    <property type="entry name" value="BFIT_BACH"/>
    <property type="match status" value="1"/>
</dbReference>
<dbReference type="RefSeq" id="WP_130649629.1">
    <property type="nucleotide sequence ID" value="NZ_BMHA01000003.1"/>
</dbReference>
<dbReference type="InterPro" id="IPR033120">
    <property type="entry name" value="HOTDOG_ACOT"/>
</dbReference>
<dbReference type="InterPro" id="IPR006683">
    <property type="entry name" value="Thioestr_dom"/>
</dbReference>
<dbReference type="SUPFAM" id="SSF54637">
    <property type="entry name" value="Thioesterase/thiol ester dehydrase-isomerase"/>
    <property type="match status" value="1"/>
</dbReference>
<dbReference type="InterPro" id="IPR040170">
    <property type="entry name" value="Cytosol_ACT"/>
</dbReference>
<dbReference type="Gene3D" id="3.10.129.10">
    <property type="entry name" value="Hotdog Thioesterase"/>
    <property type="match status" value="1"/>
</dbReference>
<gene>
    <name evidence="5" type="ORF">GCM10011354_09050</name>
</gene>
<evidence type="ECO:0000313" key="6">
    <source>
        <dbReference type="Proteomes" id="UP000650511"/>
    </source>
</evidence>
<dbReference type="OrthoDB" id="9809430at2"/>
<evidence type="ECO:0000256" key="2">
    <source>
        <dbReference type="ARBA" id="ARBA00022801"/>
    </source>
</evidence>
<keyword evidence="6" id="KW-1185">Reference proteome</keyword>
<feature type="domain" description="HotDog ACOT-type" evidence="4">
    <location>
        <begin position="9"/>
        <end position="121"/>
    </location>
</feature>
<dbReference type="GO" id="GO:0006637">
    <property type="term" value="P:acyl-CoA metabolic process"/>
    <property type="evidence" value="ECO:0007669"/>
    <property type="project" value="TreeGrafter"/>
</dbReference>
<dbReference type="AlphaFoldDB" id="A0A8J3A8A2"/>
<protein>
    <submittedName>
        <fullName evidence="5">Acyl-CoA thioesterase</fullName>
    </submittedName>
</protein>
<dbReference type="InterPro" id="IPR029069">
    <property type="entry name" value="HotDog_dom_sf"/>
</dbReference>
<evidence type="ECO:0000256" key="3">
    <source>
        <dbReference type="PROSITE-ProRule" id="PRU01106"/>
    </source>
</evidence>